<sequence length="891" mass="100949">MAEFITWLDIERQVKREFKFKNALKNIKAIYCYSSGMEVEYINDKELAISDLKKIFNDSLTHKDDVLFLSLEIGGPEYFIELIPTVGLKKDNNVVYPLWREHVYVDQVVEFKQPEQWVDGPKFCAFHSFKGGVGRTTSLMTYASAALEDDHIKKILLIDGDLEAPGLTLWLDAENLGRVTYTNFLEAIQYSDGKFDATLDFFAKELRKSSISIDGNSKEIFVLPSALSLESIMDMPVTPDHISKNIDNPYILSDLLRLLGNKLEVDVILIDLRAGLSELSSPLIFDPRVEHFFVSTIAKQSVVGIGEVLKKIHNSVNNTYRNVSDKPTVIISMLTKLLRESASYTEAIQIVNEAYPTIEDEDMISQSIELLEFDFDENLMSVSNIRDALTLLRKSSIYENAKDWIADVKLNESSENNEVSQGDDSGLKRLYDTCQSFQFAENTSEDDMLVIDPIRNLAKNYADSLPNVVSIGAKGAGKTFTYLQVCKSKTWSNFIFKVNNNVKSDVHANIFPWISSTNLNEKVREQVADEREKCLTEISAQSPRSLSLNVKKITDALSADTTNWDEFWQDLLVSEIVGDYKNLKDLNDHLISVDKSIVLLVDGIEDILFAPEKDANHNSAIRSLLNLPNAISDLPNRRIGLVCFVRADYVQSAIKQNVNQYIAKYQQFRLEWTPESFLRLAYWISAKAEVIDANELDAESSSLNFLLTNLERLWGKKLGRDNSKEASSARWVFAALCDLNGRLQARDLVRFLKFSADNMLKAPSNGIKVEFWLDRLLAPEAIRRSLNSCSQEKVDEAEKEIKPLEQWISILKTVSPDLKKVPFNPQEVGLDLSLLTSLKELGVIYEDTDQPNEERFYLPEIYRTGLQFSSAVGGRPRVQALLKRNLGGIPF</sequence>
<proteinExistence type="predicted"/>
<dbReference type="NCBIfam" id="NF047398">
    <property type="entry name" value="AAA_KGGVGR"/>
    <property type="match status" value="1"/>
</dbReference>
<dbReference type="PANTHER" id="PTHR43384:SF6">
    <property type="entry name" value="SEPTUM SITE-DETERMINING PROTEIN MIND HOMOLOG, CHLOROPLASTIC"/>
    <property type="match status" value="1"/>
</dbReference>
<evidence type="ECO:0000256" key="1">
    <source>
        <dbReference type="ARBA" id="ARBA00022741"/>
    </source>
</evidence>
<dbReference type="SUPFAM" id="SSF52540">
    <property type="entry name" value="P-loop containing nucleoside triphosphate hydrolases"/>
    <property type="match status" value="1"/>
</dbReference>
<evidence type="ECO:0000256" key="2">
    <source>
        <dbReference type="ARBA" id="ARBA00022840"/>
    </source>
</evidence>
<dbReference type="GO" id="GO:0009898">
    <property type="term" value="C:cytoplasmic side of plasma membrane"/>
    <property type="evidence" value="ECO:0007669"/>
    <property type="project" value="TreeGrafter"/>
</dbReference>
<organism evidence="3 4">
    <name type="scientific">Enterobacter hormaechei</name>
    <dbReference type="NCBI Taxonomy" id="158836"/>
    <lineage>
        <taxon>Bacteria</taxon>
        <taxon>Pseudomonadati</taxon>
        <taxon>Pseudomonadota</taxon>
        <taxon>Gammaproteobacteria</taxon>
        <taxon>Enterobacterales</taxon>
        <taxon>Enterobacteriaceae</taxon>
        <taxon>Enterobacter</taxon>
        <taxon>Enterobacter cloacae complex</taxon>
    </lineage>
</organism>
<dbReference type="GO" id="GO:0051782">
    <property type="term" value="P:negative regulation of cell division"/>
    <property type="evidence" value="ECO:0007669"/>
    <property type="project" value="TreeGrafter"/>
</dbReference>
<dbReference type="InterPro" id="IPR050625">
    <property type="entry name" value="ParA/MinD_ATPase"/>
</dbReference>
<protein>
    <submittedName>
        <fullName evidence="3">ParA family protein</fullName>
    </submittedName>
</protein>
<evidence type="ECO:0000313" key="4">
    <source>
        <dbReference type="Proteomes" id="UP000231328"/>
    </source>
</evidence>
<keyword evidence="1" id="KW-0547">Nucleotide-binding</keyword>
<comment type="caution">
    <text evidence="3">The sequence shown here is derived from an EMBL/GenBank/DDBJ whole genome shotgun (WGS) entry which is preliminary data.</text>
</comment>
<dbReference type="PANTHER" id="PTHR43384">
    <property type="entry name" value="SEPTUM SITE-DETERMINING PROTEIN MIND HOMOLOG, CHLOROPLASTIC-RELATED"/>
    <property type="match status" value="1"/>
</dbReference>
<name>A0AAP8KLC6_9ENTR</name>
<reference evidence="3 4" key="1">
    <citation type="submission" date="2017-07" db="EMBL/GenBank/DDBJ databases">
        <title>Draft genome sequence of Enterobacter cloacae ST128, a clinical strain coproducing KPC-2 and NDM-1 carbapenemases.</title>
        <authorList>
            <person name="Li X."/>
        </authorList>
    </citation>
    <scope>NUCLEOTIDE SEQUENCE [LARGE SCALE GENOMIC DNA]</scope>
    <source>
        <strain evidence="3 4">HBY</strain>
    </source>
</reference>
<accession>A0AAP8KLC6</accession>
<dbReference type="AlphaFoldDB" id="A0AAP8KLC6"/>
<dbReference type="InterPro" id="IPR027417">
    <property type="entry name" value="P-loop_NTPase"/>
</dbReference>
<dbReference type="GO" id="GO:0016887">
    <property type="term" value="F:ATP hydrolysis activity"/>
    <property type="evidence" value="ECO:0007669"/>
    <property type="project" value="TreeGrafter"/>
</dbReference>
<dbReference type="RefSeq" id="WP_032661371.1">
    <property type="nucleotide sequence ID" value="NZ_CP114979.1"/>
</dbReference>
<dbReference type="GO" id="GO:0005524">
    <property type="term" value="F:ATP binding"/>
    <property type="evidence" value="ECO:0007669"/>
    <property type="project" value="UniProtKB-KW"/>
</dbReference>
<keyword evidence="2" id="KW-0067">ATP-binding</keyword>
<evidence type="ECO:0000313" key="3">
    <source>
        <dbReference type="EMBL" id="PJG36900.1"/>
    </source>
</evidence>
<dbReference type="Gene3D" id="3.40.50.300">
    <property type="entry name" value="P-loop containing nucleotide triphosphate hydrolases"/>
    <property type="match status" value="1"/>
</dbReference>
<dbReference type="EMBL" id="NMVR01000066">
    <property type="protein sequence ID" value="PJG36900.1"/>
    <property type="molecule type" value="Genomic_DNA"/>
</dbReference>
<dbReference type="GO" id="GO:0005829">
    <property type="term" value="C:cytosol"/>
    <property type="evidence" value="ECO:0007669"/>
    <property type="project" value="TreeGrafter"/>
</dbReference>
<gene>
    <name evidence="3" type="ORF">CGZ54_25745</name>
</gene>
<dbReference type="Proteomes" id="UP000231328">
    <property type="component" value="Unassembled WGS sequence"/>
</dbReference>